<feature type="domain" description="ABC transporter" evidence="3">
    <location>
        <begin position="29"/>
        <end position="277"/>
    </location>
</feature>
<dbReference type="InterPro" id="IPR051309">
    <property type="entry name" value="ABCF_ATPase"/>
</dbReference>
<dbReference type="SMART" id="SM00382">
    <property type="entry name" value="AAA"/>
    <property type="match status" value="2"/>
</dbReference>
<evidence type="ECO:0000256" key="2">
    <source>
        <dbReference type="ARBA" id="ARBA00022840"/>
    </source>
</evidence>
<dbReference type="NCBIfam" id="NF000355">
    <property type="entry name" value="ribo_prot_ABC_F"/>
    <property type="match status" value="1"/>
</dbReference>
<dbReference type="InterPro" id="IPR017871">
    <property type="entry name" value="ABC_transporter-like_CS"/>
</dbReference>
<feature type="domain" description="ABC transporter" evidence="3">
    <location>
        <begin position="351"/>
        <end position="563"/>
    </location>
</feature>
<dbReference type="InterPro" id="IPR027417">
    <property type="entry name" value="P-loop_NTPase"/>
</dbReference>
<evidence type="ECO:0000259" key="3">
    <source>
        <dbReference type="PROSITE" id="PS50893"/>
    </source>
</evidence>
<proteinExistence type="predicted"/>
<organism evidence="4">
    <name type="scientific">bioreactor metagenome</name>
    <dbReference type="NCBI Taxonomy" id="1076179"/>
    <lineage>
        <taxon>unclassified sequences</taxon>
        <taxon>metagenomes</taxon>
        <taxon>ecological metagenomes</taxon>
    </lineage>
</organism>
<dbReference type="InterPro" id="IPR032781">
    <property type="entry name" value="ABC_tran_Xtn"/>
</dbReference>
<evidence type="ECO:0000256" key="1">
    <source>
        <dbReference type="ARBA" id="ARBA00022741"/>
    </source>
</evidence>
<dbReference type="AlphaFoldDB" id="A0A644X7N7"/>
<reference evidence="4" key="1">
    <citation type="submission" date="2019-08" db="EMBL/GenBank/DDBJ databases">
        <authorList>
            <person name="Kucharzyk K."/>
            <person name="Murdoch R.W."/>
            <person name="Higgins S."/>
            <person name="Loffler F."/>
        </authorList>
    </citation>
    <scope>NUCLEOTIDE SEQUENCE</scope>
</reference>
<dbReference type="InterPro" id="IPR003439">
    <property type="entry name" value="ABC_transporter-like_ATP-bd"/>
</dbReference>
<accession>A0A644X7N7</accession>
<dbReference type="PROSITE" id="PS50893">
    <property type="entry name" value="ABC_TRANSPORTER_2"/>
    <property type="match status" value="2"/>
</dbReference>
<dbReference type="Gene3D" id="3.40.50.300">
    <property type="entry name" value="P-loop containing nucleotide triphosphate hydrolases"/>
    <property type="match status" value="2"/>
</dbReference>
<comment type="caution">
    <text evidence="4">The sequence shown here is derived from an EMBL/GenBank/DDBJ whole genome shotgun (WGS) entry which is preliminary data.</text>
</comment>
<keyword evidence="1" id="KW-0547">Nucleotide-binding</keyword>
<dbReference type="SUPFAM" id="SSF52540">
    <property type="entry name" value="P-loop containing nucleoside triphosphate hydrolases"/>
    <property type="match status" value="2"/>
</dbReference>
<dbReference type="PANTHER" id="PTHR42855:SF2">
    <property type="entry name" value="DRUG RESISTANCE ABC TRANSPORTER,ATP-BINDING PROTEIN"/>
    <property type="match status" value="1"/>
</dbReference>
<dbReference type="FunFam" id="3.40.50.300:FF:000011">
    <property type="entry name" value="Putative ABC transporter ATP-binding component"/>
    <property type="match status" value="1"/>
</dbReference>
<dbReference type="InterPro" id="IPR003593">
    <property type="entry name" value="AAA+_ATPase"/>
</dbReference>
<dbReference type="Pfam" id="PF00005">
    <property type="entry name" value="ABC_tran"/>
    <property type="match status" value="2"/>
</dbReference>
<evidence type="ECO:0000313" key="4">
    <source>
        <dbReference type="EMBL" id="MPM12196.1"/>
    </source>
</evidence>
<dbReference type="PANTHER" id="PTHR42855">
    <property type="entry name" value="ABC TRANSPORTER ATP-BINDING SUBUNIT"/>
    <property type="match status" value="1"/>
</dbReference>
<name>A0A644X7N7_9ZZZZ</name>
<dbReference type="PROSITE" id="PS00211">
    <property type="entry name" value="ABC_TRANSPORTER_1"/>
    <property type="match status" value="2"/>
</dbReference>
<dbReference type="CDD" id="cd03221">
    <property type="entry name" value="ABCF_EF-3"/>
    <property type="match status" value="2"/>
</dbReference>
<keyword evidence="2 4" id="KW-0067">ATP-binding</keyword>
<protein>
    <submittedName>
        <fullName evidence="4">Vitamin B12 import ATP-binding protein BtuD</fullName>
    </submittedName>
</protein>
<dbReference type="GO" id="GO:0005524">
    <property type="term" value="F:ATP binding"/>
    <property type="evidence" value="ECO:0007669"/>
    <property type="project" value="UniProtKB-KW"/>
</dbReference>
<sequence>MLGRPVQSKQSVQGIFMPKHIKGFVMIDIAINDLNKYYGSNHVLKSISFEIYSGEKVGLLGKNGSGKSTLFKTIAGVEPFESGEISKASGKKIEMFAQIPTFGANDTAEDVLRTSFSEITETFEAMKEIEGNADPAVLARYGRLLERYELQGGYETEVRIDKICSGMNIGERMRRSLFEQLSGGEKARVNLARILLRECDILLLDEPTNHLDLASLQWLEDFLQDFPGTIVAVSHDRVFLDRVVTRIIEIDDGKAAFYSGNYSFYLEERERRYLTQAEKYKQQQRKIGQLEDAIKRQRVWAQSNPSNTGLAKRALAMEKRIEQMDKVEKPMTARKLSAGFDSGGHTAKETVLFDFVCKCYKEKVLMRDICLKILRNDRIAFVGANGSGKSTLLKMLMGEEGLDSGEIKIAANVKIGYMPQTITFDHANATILEVFRSKTSMSEEKSRSALAKFHFFAADVMKQVDTLSGGEKSRLKLCLMMQENINFLLLDEPTNHLDIASREWIENALSDFQGTMLFVSHDRYFLNKFAEKVWEIENGLITQYDCGFEEYLKAGRKNCDLGMAPKKSSSKNAGIITGNTVSVKAQSPSVEMLIIEAESELCKVNTAIEADLARADFSKMNSLHETKNQLTQRIDALYREWLESGDSL</sequence>
<dbReference type="EMBL" id="VSSQ01001935">
    <property type="protein sequence ID" value="MPM12196.1"/>
    <property type="molecule type" value="Genomic_DNA"/>
</dbReference>
<dbReference type="GO" id="GO:0016887">
    <property type="term" value="F:ATP hydrolysis activity"/>
    <property type="evidence" value="ECO:0007669"/>
    <property type="project" value="InterPro"/>
</dbReference>
<dbReference type="Pfam" id="PF12848">
    <property type="entry name" value="ABC_tran_Xtn"/>
    <property type="match status" value="1"/>
</dbReference>
<gene>
    <name evidence="4" type="primary">btuD_136</name>
    <name evidence="4" type="ORF">SDC9_58548</name>
</gene>